<dbReference type="STRING" id="1440763.BJI69_07790"/>
<feature type="binding site" evidence="7">
    <location>
        <begin position="306"/>
        <end position="308"/>
    </location>
    <ligand>
        <name>substrate</name>
    </ligand>
</feature>
<feature type="binding site" evidence="7">
    <location>
        <begin position="218"/>
        <end position="219"/>
    </location>
    <ligand>
        <name>substrate</name>
    </ligand>
</feature>
<keyword evidence="2 8" id="KW-0479">Metal-binding</keyword>
<evidence type="ECO:0000256" key="2">
    <source>
        <dbReference type="ARBA" id="ARBA00022723"/>
    </source>
</evidence>
<dbReference type="PANTHER" id="PTHR11113">
    <property type="entry name" value="N-ACETYLGLUCOSAMINE-6-PHOSPHATE DEACETYLASE"/>
    <property type="match status" value="1"/>
</dbReference>
<evidence type="ECO:0000256" key="6">
    <source>
        <dbReference type="PIRSR" id="PIRSR038994-1"/>
    </source>
</evidence>
<feature type="binding site" evidence="8">
    <location>
        <position position="215"/>
    </location>
    <ligand>
        <name>Zn(2+)</name>
        <dbReference type="ChEBI" id="CHEBI:29105"/>
    </ligand>
</feature>
<dbReference type="InterPro" id="IPR011059">
    <property type="entry name" value="Metal-dep_hydrolase_composite"/>
</dbReference>
<evidence type="ECO:0000256" key="8">
    <source>
        <dbReference type="PIRSR" id="PIRSR038994-3"/>
    </source>
</evidence>
<feature type="domain" description="Amidohydrolase-related" evidence="9">
    <location>
        <begin position="53"/>
        <end position="378"/>
    </location>
</feature>
<dbReference type="InterPro" id="IPR003764">
    <property type="entry name" value="GlcNAc_6-P_deAcase"/>
</dbReference>
<accession>A0A0G9H5C4</accession>
<sequence>MTIALVNGRVLTDNGFQGGFAVLIDDGKITGLALPSDPRVRAAERHDLGGRSLLPGFIDCQVNGGGGVLFNDAPTVEAIRTIGEAHAKFGTTGFLPTLISDDVEVMAKAIDAVNEAVAQGVPGVLGIHLEGPFIAPERKGVHDPAKFRIADASDVAMVARRHGGVTLLTLAPERASAAVLQELVANGVIVAAGHTAADYDTTRNALATGIRGFTHLFNAMTPFTSREPGVVGAALEDPASWCGLIVDGHHVHPASLRVAIAAKAREKMMLVTDAMPPVGSDDPTFVLKGETITVKDGVCQTADGTLAGSALDMATAVRNTINMVGVPYDEAARMASTYPAAFLGLGATHGHIAAGYRADLVVMDDNHEVVETWIGGVRVVG</sequence>
<dbReference type="AlphaFoldDB" id="A0A0G9H5C4"/>
<reference evidence="11" key="1">
    <citation type="submission" date="2016-09" db="EMBL/GenBank/DDBJ databases">
        <authorList>
            <person name="Lysoe E."/>
        </authorList>
    </citation>
    <scope>NUCLEOTIDE SEQUENCE [LARGE SCALE GENOMIC DNA]</scope>
    <source>
        <strain evidence="11">LJ96T</strain>
    </source>
</reference>
<keyword evidence="11" id="KW-1185">Reference proteome</keyword>
<organism evidence="10 11">
    <name type="scientific">Luteibacter rhizovicinus DSM 16549</name>
    <dbReference type="NCBI Taxonomy" id="1440763"/>
    <lineage>
        <taxon>Bacteria</taxon>
        <taxon>Pseudomonadati</taxon>
        <taxon>Pseudomonadota</taxon>
        <taxon>Gammaproteobacteria</taxon>
        <taxon>Lysobacterales</taxon>
        <taxon>Rhodanobacteraceae</taxon>
        <taxon>Luteibacter</taxon>
    </lineage>
</organism>
<dbReference type="PATRIC" id="fig|1440763.5.peg.4234"/>
<dbReference type="PANTHER" id="PTHR11113:SF14">
    <property type="entry name" value="N-ACETYLGLUCOSAMINE-6-PHOSPHATE DEACETYLASE"/>
    <property type="match status" value="1"/>
</dbReference>
<name>A0A0G9H5C4_9GAMM</name>
<dbReference type="Gene3D" id="2.30.40.10">
    <property type="entry name" value="Urease, subunit C, domain 1"/>
    <property type="match status" value="1"/>
</dbReference>
<evidence type="ECO:0000256" key="7">
    <source>
        <dbReference type="PIRSR" id="PIRSR038994-2"/>
    </source>
</evidence>
<comment type="similarity">
    <text evidence="1 5">Belongs to the metallo-dependent hydrolases superfamily. NagA family.</text>
</comment>
<feature type="binding site" evidence="7">
    <location>
        <position position="226"/>
    </location>
    <ligand>
        <name>substrate</name>
    </ligand>
</feature>
<evidence type="ECO:0000259" key="9">
    <source>
        <dbReference type="Pfam" id="PF01979"/>
    </source>
</evidence>
<dbReference type="SUPFAM" id="SSF51556">
    <property type="entry name" value="Metallo-dependent hydrolases"/>
    <property type="match status" value="1"/>
</dbReference>
<evidence type="ECO:0000256" key="3">
    <source>
        <dbReference type="ARBA" id="ARBA00022801"/>
    </source>
</evidence>
<evidence type="ECO:0000313" key="10">
    <source>
        <dbReference type="EMBL" id="APG03821.1"/>
    </source>
</evidence>
<feature type="active site" description="Proton donor/acceptor" evidence="6">
    <location>
        <position position="273"/>
    </location>
</feature>
<dbReference type="PIRSF" id="PIRSF038994">
    <property type="entry name" value="NagA"/>
    <property type="match status" value="1"/>
</dbReference>
<evidence type="ECO:0000256" key="5">
    <source>
        <dbReference type="PIRNR" id="PIRNR038994"/>
    </source>
</evidence>
<evidence type="ECO:0000313" key="11">
    <source>
        <dbReference type="Proteomes" id="UP000182987"/>
    </source>
</evidence>
<dbReference type="Gene3D" id="3.20.20.140">
    <property type="entry name" value="Metal-dependent hydrolases"/>
    <property type="match status" value="1"/>
</dbReference>
<feature type="binding site" evidence="7">
    <location>
        <position position="141"/>
    </location>
    <ligand>
        <name>substrate</name>
    </ligand>
</feature>
<feature type="binding site" evidence="7">
    <location>
        <position position="250"/>
    </location>
    <ligand>
        <name>substrate</name>
    </ligand>
</feature>
<dbReference type="InterPro" id="IPR006680">
    <property type="entry name" value="Amidohydro-rel"/>
</dbReference>
<comment type="cofactor">
    <cofactor evidence="8">
        <name>a divalent metal cation</name>
        <dbReference type="ChEBI" id="CHEBI:60240"/>
    </cofactor>
    <text evidence="8">Binds 1 divalent metal cation per subunit.</text>
</comment>
<dbReference type="Pfam" id="PF01979">
    <property type="entry name" value="Amidohydro_1"/>
    <property type="match status" value="1"/>
</dbReference>
<gene>
    <name evidence="10" type="ORF">BJI69_07790</name>
</gene>
<dbReference type="InterPro" id="IPR032466">
    <property type="entry name" value="Metal_Hydrolase"/>
</dbReference>
<dbReference type="RefSeq" id="WP_046969565.1">
    <property type="nucleotide sequence ID" value="NZ_CP017480.1"/>
</dbReference>
<keyword evidence="4 5" id="KW-0119">Carbohydrate metabolism</keyword>
<dbReference type="OrthoDB" id="9776488at2"/>
<evidence type="ECO:0000256" key="4">
    <source>
        <dbReference type="ARBA" id="ARBA00023277"/>
    </source>
</evidence>
<dbReference type="SUPFAM" id="SSF51338">
    <property type="entry name" value="Composite domain of metallo-dependent hydrolases"/>
    <property type="match status" value="1"/>
</dbReference>
<protein>
    <submittedName>
        <fullName evidence="10">N-acetylglucosamine-6-phosphate deacetylase</fullName>
    </submittedName>
</protein>
<dbReference type="Proteomes" id="UP000182987">
    <property type="component" value="Chromosome"/>
</dbReference>
<dbReference type="FunFam" id="3.20.20.140:FF:000004">
    <property type="entry name" value="N-acetylglucosamine-6-phosphate deacetylase"/>
    <property type="match status" value="1"/>
</dbReference>
<feature type="binding site" evidence="8">
    <location>
        <position position="194"/>
    </location>
    <ligand>
        <name>Zn(2+)</name>
        <dbReference type="ChEBI" id="CHEBI:29105"/>
    </ligand>
</feature>
<dbReference type="KEGG" id="lrz:BJI69_07790"/>
<dbReference type="EMBL" id="CP017480">
    <property type="protein sequence ID" value="APG03821.1"/>
    <property type="molecule type" value="Genomic_DNA"/>
</dbReference>
<dbReference type="GO" id="GO:0046872">
    <property type="term" value="F:metal ion binding"/>
    <property type="evidence" value="ECO:0007669"/>
    <property type="project" value="UniProtKB-KW"/>
</dbReference>
<keyword evidence="3 5" id="KW-0378">Hydrolase</keyword>
<dbReference type="GO" id="GO:0006046">
    <property type="term" value="P:N-acetylglucosamine catabolic process"/>
    <property type="evidence" value="ECO:0007669"/>
    <property type="project" value="TreeGrafter"/>
</dbReference>
<proteinExistence type="inferred from homology"/>
<feature type="binding site" evidence="8">
    <location>
        <position position="130"/>
    </location>
    <ligand>
        <name>Zn(2+)</name>
        <dbReference type="ChEBI" id="CHEBI:29105"/>
    </ligand>
</feature>
<evidence type="ECO:0000256" key="1">
    <source>
        <dbReference type="ARBA" id="ARBA00010716"/>
    </source>
</evidence>
<dbReference type="CDD" id="cd00854">
    <property type="entry name" value="NagA"/>
    <property type="match status" value="1"/>
</dbReference>
<dbReference type="NCBIfam" id="TIGR00221">
    <property type="entry name" value="nagA"/>
    <property type="match status" value="1"/>
</dbReference>
<dbReference type="GO" id="GO:0008448">
    <property type="term" value="F:N-acetylglucosamine-6-phosphate deacetylase activity"/>
    <property type="evidence" value="ECO:0007669"/>
    <property type="project" value="InterPro"/>
</dbReference>